<keyword evidence="5 8" id="KW-0648">Protein biosynthesis</keyword>
<dbReference type="EMBL" id="JXYS01000065">
    <property type="protein sequence ID" value="KJF17106.1"/>
    <property type="molecule type" value="Genomic_DNA"/>
</dbReference>
<feature type="binding site" evidence="8">
    <location>
        <begin position="8"/>
        <end position="10"/>
    </location>
    <ligand>
        <name>ATP</name>
        <dbReference type="ChEBI" id="CHEBI:30616"/>
    </ligand>
</feature>
<keyword evidence="4 8" id="KW-0067">ATP-binding</keyword>
<dbReference type="AlphaFoldDB" id="A0A0D8HJ35"/>
<dbReference type="Pfam" id="PF00579">
    <property type="entry name" value="tRNA-synt_1b"/>
    <property type="match status" value="1"/>
</dbReference>
<dbReference type="PATRIC" id="fig|1280514.3.peg.2649"/>
<dbReference type="SUPFAM" id="SSF52374">
    <property type="entry name" value="Nucleotidylyl transferase"/>
    <property type="match status" value="1"/>
</dbReference>
<comment type="caution">
    <text evidence="10">The sequence shown here is derived from an EMBL/GenBank/DDBJ whole genome shotgun (WGS) entry which is preliminary data.</text>
</comment>
<evidence type="ECO:0000256" key="2">
    <source>
        <dbReference type="ARBA" id="ARBA00022598"/>
    </source>
</evidence>
<dbReference type="PANTHER" id="PTHR43766">
    <property type="entry name" value="TRYPTOPHAN--TRNA LIGASE, MITOCHONDRIAL"/>
    <property type="match status" value="1"/>
</dbReference>
<dbReference type="Gene3D" id="1.10.240.10">
    <property type="entry name" value="Tyrosyl-Transfer RNA Synthetase"/>
    <property type="match status" value="1"/>
</dbReference>
<evidence type="ECO:0000256" key="5">
    <source>
        <dbReference type="ARBA" id="ARBA00022917"/>
    </source>
</evidence>
<gene>
    <name evidence="8 10" type="primary">trpS</name>
    <name evidence="10" type="ORF">AXFE_20190</name>
</gene>
<evidence type="ECO:0000256" key="7">
    <source>
        <dbReference type="ARBA" id="ARBA00049929"/>
    </source>
</evidence>
<dbReference type="EC" id="6.1.1.2" evidence="8"/>
<dbReference type="RefSeq" id="WP_052605662.1">
    <property type="nucleotide sequence ID" value="NZ_JXYS01000065.1"/>
</dbReference>
<evidence type="ECO:0000313" key="10">
    <source>
        <dbReference type="EMBL" id="KJF17106.1"/>
    </source>
</evidence>
<feature type="binding site" evidence="8">
    <location>
        <begin position="143"/>
        <end position="145"/>
    </location>
    <ligand>
        <name>ATP</name>
        <dbReference type="ChEBI" id="CHEBI:30616"/>
    </ligand>
</feature>
<dbReference type="GO" id="GO:0005829">
    <property type="term" value="C:cytosol"/>
    <property type="evidence" value="ECO:0007669"/>
    <property type="project" value="TreeGrafter"/>
</dbReference>
<feature type="binding site" evidence="8">
    <location>
        <begin position="16"/>
        <end position="17"/>
    </location>
    <ligand>
        <name>ATP</name>
        <dbReference type="ChEBI" id="CHEBI:30616"/>
    </ligand>
</feature>
<proteinExistence type="inferred from homology"/>
<keyword evidence="6 8" id="KW-0030">Aminoacyl-tRNA synthetase</keyword>
<dbReference type="InterPro" id="IPR002305">
    <property type="entry name" value="aa-tRNA-synth_Ic"/>
</dbReference>
<feature type="binding site" evidence="8">
    <location>
        <position position="131"/>
    </location>
    <ligand>
        <name>L-tryptophan</name>
        <dbReference type="ChEBI" id="CHEBI:57912"/>
    </ligand>
</feature>
<dbReference type="InterPro" id="IPR014729">
    <property type="entry name" value="Rossmann-like_a/b/a_fold"/>
</dbReference>
<evidence type="ECO:0000256" key="6">
    <source>
        <dbReference type="ARBA" id="ARBA00023146"/>
    </source>
</evidence>
<evidence type="ECO:0000313" key="11">
    <source>
        <dbReference type="Proteomes" id="UP000032360"/>
    </source>
</evidence>
<comment type="caution">
    <text evidence="8">Lacks conserved residue(s) required for the propagation of feature annotation.</text>
</comment>
<dbReference type="PRINTS" id="PR01039">
    <property type="entry name" value="TRNASYNTHTRP"/>
</dbReference>
<dbReference type="PANTHER" id="PTHR43766:SF1">
    <property type="entry name" value="TRYPTOPHAN--TRNA LIGASE, MITOCHONDRIAL"/>
    <property type="match status" value="1"/>
</dbReference>
<name>A0A0D8HJ35_9ACTN</name>
<reference evidence="10 11" key="1">
    <citation type="submission" date="2015-01" db="EMBL/GenBank/DDBJ databases">
        <title>Draft genome of the acidophilic iron oxidizer Acidithrix ferrooxidans strain Py-F3.</title>
        <authorList>
            <person name="Poehlein A."/>
            <person name="Eisen S."/>
            <person name="Schloemann M."/>
            <person name="Johnson B.D."/>
            <person name="Daniel R."/>
            <person name="Muehling M."/>
        </authorList>
    </citation>
    <scope>NUCLEOTIDE SEQUENCE [LARGE SCALE GENOMIC DNA]</scope>
    <source>
        <strain evidence="10 11">Py-F3</strain>
    </source>
</reference>
<evidence type="ECO:0000256" key="8">
    <source>
        <dbReference type="HAMAP-Rule" id="MF_00140"/>
    </source>
</evidence>
<dbReference type="CDD" id="cd00806">
    <property type="entry name" value="TrpRS_core"/>
    <property type="match status" value="1"/>
</dbReference>
<comment type="similarity">
    <text evidence="1 8 9">Belongs to the class-I aminoacyl-tRNA synthetase family.</text>
</comment>
<dbReference type="Gene3D" id="3.40.50.620">
    <property type="entry name" value="HUPs"/>
    <property type="match status" value="1"/>
</dbReference>
<dbReference type="STRING" id="1280514.AXFE_20190"/>
<dbReference type="Proteomes" id="UP000032360">
    <property type="component" value="Unassembled WGS sequence"/>
</dbReference>
<dbReference type="GO" id="GO:0005524">
    <property type="term" value="F:ATP binding"/>
    <property type="evidence" value="ECO:0007669"/>
    <property type="project" value="UniProtKB-UniRule"/>
</dbReference>
<organism evidence="10 11">
    <name type="scientific">Acidithrix ferrooxidans</name>
    <dbReference type="NCBI Taxonomy" id="1280514"/>
    <lineage>
        <taxon>Bacteria</taxon>
        <taxon>Bacillati</taxon>
        <taxon>Actinomycetota</taxon>
        <taxon>Acidimicrobiia</taxon>
        <taxon>Acidimicrobiales</taxon>
        <taxon>Acidimicrobiaceae</taxon>
        <taxon>Acidithrix</taxon>
    </lineage>
</organism>
<comment type="subunit">
    <text evidence="8">Homodimer.</text>
</comment>
<dbReference type="NCBIfam" id="TIGR00233">
    <property type="entry name" value="trpS"/>
    <property type="match status" value="1"/>
</dbReference>
<protein>
    <recommendedName>
        <fullName evidence="8">Tryptophan--tRNA ligase</fullName>
        <ecNumber evidence="8">6.1.1.2</ecNumber>
    </recommendedName>
    <alternativeName>
        <fullName evidence="8">Tryptophanyl-tRNA synthetase</fullName>
        <shortName evidence="8">TrpRS</shortName>
    </alternativeName>
</protein>
<keyword evidence="8" id="KW-0963">Cytoplasm</keyword>
<dbReference type="InterPro" id="IPR002306">
    <property type="entry name" value="Trp-tRNA-ligase"/>
</dbReference>
<comment type="function">
    <text evidence="8">Catalyzes the attachment of tryptophan to tRNA(Trp).</text>
</comment>
<dbReference type="FunFam" id="1.10.240.10:FF:000002">
    <property type="entry name" value="Tryptophan--tRNA ligase"/>
    <property type="match status" value="1"/>
</dbReference>
<sequence length="327" mass="36096">MRVLSGIQPTGQAHIGNYFGAIKSWVAQQELQDSYFTVVDLHAITIEHDPKELYLGTLELFATLLAAGLDQDKCTIFVQSHVAAHANLAWLMECTVSMGELNRMTQFKDKGRGSESVRAGLFTYPALMAADVLLYQADKVPVGDDQKQHLELTRDLAMRFNRLYGEVFTVPEPSIPTIGARIMDLSNPTKKMSKSSSSPAGIIYLLEPADQIKKKISKAVTDTDNCVEYDPQNRSGISNLLEIFGVATGKDPRSIAQSYSSYGALKNDLTEVLVTNLAPIRDRLNNLLDDKAELARLMRMGAEKAEITANETLRRAQDAVGFVPRSQ</sequence>
<evidence type="ECO:0000256" key="1">
    <source>
        <dbReference type="ARBA" id="ARBA00005594"/>
    </source>
</evidence>
<evidence type="ECO:0000256" key="9">
    <source>
        <dbReference type="RuleBase" id="RU363036"/>
    </source>
</evidence>
<dbReference type="OrthoDB" id="9801042at2"/>
<dbReference type="HAMAP" id="MF_00140_B">
    <property type="entry name" value="Trp_tRNA_synth_B"/>
    <property type="match status" value="1"/>
</dbReference>
<dbReference type="GO" id="GO:0004830">
    <property type="term" value="F:tryptophan-tRNA ligase activity"/>
    <property type="evidence" value="ECO:0007669"/>
    <property type="project" value="UniProtKB-UniRule"/>
</dbReference>
<feature type="binding site" evidence="8">
    <location>
        <begin position="191"/>
        <end position="195"/>
    </location>
    <ligand>
        <name>ATP</name>
        <dbReference type="ChEBI" id="CHEBI:30616"/>
    </ligand>
</feature>
<keyword evidence="3 8" id="KW-0547">Nucleotide-binding</keyword>
<accession>A0A0D8HJ35</accession>
<keyword evidence="2 8" id="KW-0436">Ligase</keyword>
<evidence type="ECO:0000256" key="4">
    <source>
        <dbReference type="ARBA" id="ARBA00022840"/>
    </source>
</evidence>
<comment type="subcellular location">
    <subcellularLocation>
        <location evidence="8">Cytoplasm</location>
    </subcellularLocation>
</comment>
<evidence type="ECO:0000256" key="3">
    <source>
        <dbReference type="ARBA" id="ARBA00022741"/>
    </source>
</evidence>
<feature type="binding site" evidence="8">
    <location>
        <position position="182"/>
    </location>
    <ligand>
        <name>ATP</name>
        <dbReference type="ChEBI" id="CHEBI:30616"/>
    </ligand>
</feature>
<dbReference type="GO" id="GO:0006436">
    <property type="term" value="P:tryptophanyl-tRNA aminoacylation"/>
    <property type="evidence" value="ECO:0007669"/>
    <property type="project" value="UniProtKB-UniRule"/>
</dbReference>
<feature type="short sequence motif" description="'KMSKS' region" evidence="8">
    <location>
        <begin position="191"/>
        <end position="195"/>
    </location>
</feature>
<comment type="catalytic activity">
    <reaction evidence="7 8">
        <text>tRNA(Trp) + L-tryptophan + ATP = L-tryptophyl-tRNA(Trp) + AMP + diphosphate + H(+)</text>
        <dbReference type="Rhea" id="RHEA:24080"/>
        <dbReference type="Rhea" id="RHEA-COMP:9671"/>
        <dbReference type="Rhea" id="RHEA-COMP:9705"/>
        <dbReference type="ChEBI" id="CHEBI:15378"/>
        <dbReference type="ChEBI" id="CHEBI:30616"/>
        <dbReference type="ChEBI" id="CHEBI:33019"/>
        <dbReference type="ChEBI" id="CHEBI:57912"/>
        <dbReference type="ChEBI" id="CHEBI:78442"/>
        <dbReference type="ChEBI" id="CHEBI:78535"/>
        <dbReference type="ChEBI" id="CHEBI:456215"/>
        <dbReference type="EC" id="6.1.1.2"/>
    </reaction>
</comment>
<dbReference type="InterPro" id="IPR024109">
    <property type="entry name" value="Trp-tRNA-ligase_bac-type"/>
</dbReference>
<dbReference type="InterPro" id="IPR050203">
    <property type="entry name" value="Trp-tRNA_synthetase"/>
</dbReference>
<keyword evidence="11" id="KW-1185">Reference proteome</keyword>